<dbReference type="InterPro" id="IPR003400">
    <property type="entry name" value="ExbD"/>
</dbReference>
<dbReference type="Pfam" id="PF02472">
    <property type="entry name" value="ExbD"/>
    <property type="match status" value="1"/>
</dbReference>
<dbReference type="GO" id="GO:0005886">
    <property type="term" value="C:plasma membrane"/>
    <property type="evidence" value="ECO:0007669"/>
    <property type="project" value="UniProtKB-SubCell"/>
</dbReference>
<keyword evidence="9" id="KW-1185">Reference proteome</keyword>
<dbReference type="Proteomes" id="UP000240572">
    <property type="component" value="Unassembled WGS sequence"/>
</dbReference>
<protein>
    <submittedName>
        <fullName evidence="8">Outer membrane transport energization protein ExbD</fullName>
    </submittedName>
</protein>
<evidence type="ECO:0000256" key="7">
    <source>
        <dbReference type="RuleBase" id="RU003879"/>
    </source>
</evidence>
<name>A0A2P8CWF9_9BACT</name>
<evidence type="ECO:0000256" key="3">
    <source>
        <dbReference type="ARBA" id="ARBA00022475"/>
    </source>
</evidence>
<evidence type="ECO:0000256" key="2">
    <source>
        <dbReference type="ARBA" id="ARBA00005811"/>
    </source>
</evidence>
<dbReference type="GO" id="GO:0015031">
    <property type="term" value="P:protein transport"/>
    <property type="evidence" value="ECO:0007669"/>
    <property type="project" value="UniProtKB-KW"/>
</dbReference>
<proteinExistence type="inferred from homology"/>
<keyword evidence="7" id="KW-0653">Protein transport</keyword>
<gene>
    <name evidence="8" type="ORF">B0I18_11281</name>
</gene>
<evidence type="ECO:0000256" key="4">
    <source>
        <dbReference type="ARBA" id="ARBA00022692"/>
    </source>
</evidence>
<dbReference type="PANTHER" id="PTHR30558">
    <property type="entry name" value="EXBD MEMBRANE COMPONENT OF PMF-DRIVEN MACROMOLECULE IMPORT SYSTEM"/>
    <property type="match status" value="1"/>
</dbReference>
<dbReference type="EMBL" id="PYGD01000012">
    <property type="protein sequence ID" value="PSK89280.1"/>
    <property type="molecule type" value="Genomic_DNA"/>
</dbReference>
<keyword evidence="7" id="KW-0813">Transport</keyword>
<dbReference type="PANTHER" id="PTHR30558:SF3">
    <property type="entry name" value="BIOPOLYMER TRANSPORT PROTEIN EXBD-RELATED"/>
    <property type="match status" value="1"/>
</dbReference>
<dbReference type="GO" id="GO:0022857">
    <property type="term" value="F:transmembrane transporter activity"/>
    <property type="evidence" value="ECO:0007669"/>
    <property type="project" value="InterPro"/>
</dbReference>
<keyword evidence="3" id="KW-1003">Cell membrane</keyword>
<keyword evidence="5" id="KW-1133">Transmembrane helix</keyword>
<keyword evidence="4 7" id="KW-0812">Transmembrane</keyword>
<evidence type="ECO:0000256" key="6">
    <source>
        <dbReference type="ARBA" id="ARBA00023136"/>
    </source>
</evidence>
<comment type="similarity">
    <text evidence="2 7">Belongs to the ExbD/TolR family.</text>
</comment>
<comment type="caution">
    <text evidence="8">The sequence shown here is derived from an EMBL/GenBank/DDBJ whole genome shotgun (WGS) entry which is preliminary data.</text>
</comment>
<dbReference type="RefSeq" id="WP_106524932.1">
    <property type="nucleotide sequence ID" value="NZ_PYGD01000012.1"/>
</dbReference>
<reference evidence="8 9" key="1">
    <citation type="submission" date="2018-03" db="EMBL/GenBank/DDBJ databases">
        <title>Genomic Encyclopedia of Type Strains, Phase III (KMG-III): the genomes of soil and plant-associated and newly described type strains.</title>
        <authorList>
            <person name="Whitman W."/>
        </authorList>
    </citation>
    <scope>NUCLEOTIDE SEQUENCE [LARGE SCALE GENOMIC DNA]</scope>
    <source>
        <strain evidence="8 9">CGMCC 1.12700</strain>
    </source>
</reference>
<comment type="subcellular location">
    <subcellularLocation>
        <location evidence="1">Cell membrane</location>
        <topology evidence="1">Single-pass membrane protein</topology>
    </subcellularLocation>
    <subcellularLocation>
        <location evidence="7">Cell membrane</location>
        <topology evidence="7">Single-pass type II membrane protein</topology>
    </subcellularLocation>
</comment>
<dbReference type="AlphaFoldDB" id="A0A2P8CWF9"/>
<keyword evidence="6" id="KW-0472">Membrane</keyword>
<evidence type="ECO:0000313" key="8">
    <source>
        <dbReference type="EMBL" id="PSK89280.1"/>
    </source>
</evidence>
<accession>A0A2P8CWF9</accession>
<dbReference type="OrthoDB" id="9793581at2"/>
<sequence length="221" mass="24274">MPKIKLPRKSTHIDMTAMCDVAFLLLTFFMLATKFKPQEPVMVDTPSSTSTKVIPEGFMQITLDKKGRVFFAVDNLNAKRSIINQINDDKQLGLSATEMQNFINGSGVGVPFTKLKSYLAMTPSQQAEYDKTAPGIPTDTTASFDSNELAYWVQTARYHVDAGKGRIAIKADGAAGYPEINKVISTLGKQKVFRFSFITDMKGVPAGTALYEEQNSGKPKS</sequence>
<evidence type="ECO:0000256" key="1">
    <source>
        <dbReference type="ARBA" id="ARBA00004162"/>
    </source>
</evidence>
<evidence type="ECO:0000313" key="9">
    <source>
        <dbReference type="Proteomes" id="UP000240572"/>
    </source>
</evidence>
<organism evidence="8 9">
    <name type="scientific">Taibaiella chishuiensis</name>
    <dbReference type="NCBI Taxonomy" id="1434707"/>
    <lineage>
        <taxon>Bacteria</taxon>
        <taxon>Pseudomonadati</taxon>
        <taxon>Bacteroidota</taxon>
        <taxon>Chitinophagia</taxon>
        <taxon>Chitinophagales</taxon>
        <taxon>Chitinophagaceae</taxon>
        <taxon>Taibaiella</taxon>
    </lineage>
</organism>
<evidence type="ECO:0000256" key="5">
    <source>
        <dbReference type="ARBA" id="ARBA00022989"/>
    </source>
</evidence>